<evidence type="ECO:0000313" key="5">
    <source>
        <dbReference type="Proteomes" id="UP000095463"/>
    </source>
</evidence>
<comment type="caution">
    <text evidence="4">The sequence shown here is derived from an EMBL/GenBank/DDBJ whole genome shotgun (WGS) entry which is preliminary data.</text>
</comment>
<dbReference type="EMBL" id="LAJE02000365">
    <property type="protein sequence ID" value="OEO28504.1"/>
    <property type="molecule type" value="Genomic_DNA"/>
</dbReference>
<reference evidence="4 5" key="1">
    <citation type="journal article" date="2015" name="Genome Announc.">
        <title>Genome Assemblies of Three Soil-Associated Devosia species: D. insulae, D. limi, and D. soli.</title>
        <authorList>
            <person name="Hassan Y.I."/>
            <person name="Lepp D."/>
            <person name="Zhou T."/>
        </authorList>
    </citation>
    <scope>NUCLEOTIDE SEQUENCE [LARGE SCALE GENOMIC DNA]</scope>
    <source>
        <strain evidence="4 5">DS-56</strain>
    </source>
</reference>
<dbReference type="InterPro" id="IPR000644">
    <property type="entry name" value="CBS_dom"/>
</dbReference>
<organism evidence="4 5">
    <name type="scientific">Devosia insulae DS-56</name>
    <dbReference type="NCBI Taxonomy" id="1116389"/>
    <lineage>
        <taxon>Bacteria</taxon>
        <taxon>Pseudomonadati</taxon>
        <taxon>Pseudomonadota</taxon>
        <taxon>Alphaproteobacteria</taxon>
        <taxon>Hyphomicrobiales</taxon>
        <taxon>Devosiaceae</taxon>
        <taxon>Devosia</taxon>
    </lineage>
</organism>
<evidence type="ECO:0000256" key="1">
    <source>
        <dbReference type="ARBA" id="ARBA00023122"/>
    </source>
</evidence>
<accession>A0A1E5XJ11</accession>
<dbReference type="OrthoDB" id="9807125at2"/>
<feature type="domain" description="CBS" evidence="3">
    <location>
        <begin position="74"/>
        <end position="132"/>
    </location>
</feature>
<dbReference type="Pfam" id="PF00571">
    <property type="entry name" value="CBS"/>
    <property type="match status" value="2"/>
</dbReference>
<evidence type="ECO:0000313" key="4">
    <source>
        <dbReference type="EMBL" id="OEO28504.1"/>
    </source>
</evidence>
<dbReference type="InterPro" id="IPR046342">
    <property type="entry name" value="CBS_dom_sf"/>
</dbReference>
<name>A0A1E5XJ11_9HYPH</name>
<gene>
    <name evidence="4" type="ORF">VW23_004390</name>
</gene>
<evidence type="ECO:0000256" key="2">
    <source>
        <dbReference type="PROSITE-ProRule" id="PRU00703"/>
    </source>
</evidence>
<dbReference type="InterPro" id="IPR051257">
    <property type="entry name" value="Diverse_CBS-Domain"/>
</dbReference>
<dbReference type="AlphaFoldDB" id="A0A1E5XJ11"/>
<dbReference type="PANTHER" id="PTHR43080:SF2">
    <property type="entry name" value="CBS DOMAIN-CONTAINING PROTEIN"/>
    <property type="match status" value="1"/>
</dbReference>
<protein>
    <recommendedName>
        <fullName evidence="3">CBS domain-containing protein</fullName>
    </recommendedName>
</protein>
<dbReference type="SUPFAM" id="SSF54631">
    <property type="entry name" value="CBS-domain pair"/>
    <property type="match status" value="1"/>
</dbReference>
<keyword evidence="5" id="KW-1185">Reference proteome</keyword>
<dbReference type="RefSeq" id="WP_069912171.1">
    <property type="nucleotide sequence ID" value="NZ_LAJE02000365.1"/>
</dbReference>
<dbReference type="PROSITE" id="PS51371">
    <property type="entry name" value="CBS"/>
    <property type="match status" value="1"/>
</dbReference>
<dbReference type="Proteomes" id="UP000095463">
    <property type="component" value="Unassembled WGS sequence"/>
</dbReference>
<evidence type="ECO:0000259" key="3">
    <source>
        <dbReference type="PROSITE" id="PS51371"/>
    </source>
</evidence>
<sequence length="145" mass="15770">MLISALAEVTRKRFKVLDELASVQAAAEAFTNAQLGLSVVCGAGEVAHGVVSKSDLVRHLARAGQISEPITAVMTRRVVFASPGDDLHATWQVMVRRHLQNLPLVDASRRPVGTLDIRDALEAILKAEEQQEDQLVNYIAGNGYR</sequence>
<proteinExistence type="predicted"/>
<dbReference type="Gene3D" id="3.10.580.10">
    <property type="entry name" value="CBS-domain"/>
    <property type="match status" value="1"/>
</dbReference>
<dbReference type="PANTHER" id="PTHR43080">
    <property type="entry name" value="CBS DOMAIN-CONTAINING PROTEIN CBSX3, MITOCHONDRIAL"/>
    <property type="match status" value="1"/>
</dbReference>
<keyword evidence="1 2" id="KW-0129">CBS domain</keyword>